<dbReference type="Gene3D" id="3.90.1580.10">
    <property type="entry name" value="paralog of FGE (formylglycine-generating enzyme)"/>
    <property type="match status" value="1"/>
</dbReference>
<proteinExistence type="predicted"/>
<sequence>MIWIYLSYCWYEETEIEAYQAAHNLSQPLDSLKPHEQNKVLLDICRVIKTASLSHCEAKQDSRLIVTKNKQPTLNLLSKLLKLLPSPLLAGEGSSFIPSASRAKITLNTFEFSVVSANSAGREISRRRQSAQQFTENLDNDYGVKLEMVAIPRGIFTMGSPDSEAGRIDTEGPQHLVKVAPFFMGKYPVTQEQWLVVAYFPQVNRSLNPNPSSFKGSNLPVECISWYDAEEFCNRLSQHTGRQYRLPTEAQWEYACRAGTTSPYHFGEGISPELANYNRNRKGTTPVGSFQVANNFGLYDMHGNVWEWCADHWHDNYEGAPSNGRAWLGRDNDYPFLVLRGGSWVNNPTLCRCAYRLDTVGRDDTDDDIGFRVVCVGARTF</sequence>
<dbReference type="EMBL" id="JAAHFQ010001114">
    <property type="protein sequence ID" value="NER32205.1"/>
    <property type="molecule type" value="Genomic_DNA"/>
</dbReference>
<evidence type="ECO:0000259" key="1">
    <source>
        <dbReference type="Pfam" id="PF03781"/>
    </source>
</evidence>
<accession>A0A6B3NMQ8</accession>
<dbReference type="PANTHER" id="PTHR23150">
    <property type="entry name" value="SULFATASE MODIFYING FACTOR 1, 2"/>
    <property type="match status" value="1"/>
</dbReference>
<dbReference type="InterPro" id="IPR016187">
    <property type="entry name" value="CTDL_fold"/>
</dbReference>
<dbReference type="GO" id="GO:0120147">
    <property type="term" value="F:formylglycine-generating oxidase activity"/>
    <property type="evidence" value="ECO:0007669"/>
    <property type="project" value="TreeGrafter"/>
</dbReference>
<dbReference type="SUPFAM" id="SSF56436">
    <property type="entry name" value="C-type lectin-like"/>
    <property type="match status" value="1"/>
</dbReference>
<protein>
    <submittedName>
        <fullName evidence="2">Formylglycine-generating enzyme family protein</fullName>
    </submittedName>
</protein>
<dbReference type="InterPro" id="IPR005532">
    <property type="entry name" value="SUMF_dom"/>
</dbReference>
<dbReference type="Pfam" id="PF03781">
    <property type="entry name" value="FGE-sulfatase"/>
    <property type="match status" value="1"/>
</dbReference>
<gene>
    <name evidence="2" type="ORF">F6J89_32545</name>
</gene>
<dbReference type="InterPro" id="IPR051043">
    <property type="entry name" value="Sulfatase_Mod_Factor_Kinase"/>
</dbReference>
<dbReference type="InterPro" id="IPR042095">
    <property type="entry name" value="SUMF_sf"/>
</dbReference>
<reference evidence="2" key="1">
    <citation type="submission" date="2019-11" db="EMBL/GenBank/DDBJ databases">
        <title>Genomic insights into an expanded diversity of filamentous marine cyanobacteria reveals the extraordinary biosynthetic potential of Moorea and Okeania.</title>
        <authorList>
            <person name="Ferreira Leao T."/>
            <person name="Wang M."/>
            <person name="Moss N."/>
            <person name="Da Silva R."/>
            <person name="Sanders J."/>
            <person name="Nurk S."/>
            <person name="Gurevich A."/>
            <person name="Humphrey G."/>
            <person name="Reher R."/>
            <person name="Zhu Q."/>
            <person name="Belda-Ferre P."/>
            <person name="Glukhov E."/>
            <person name="Rex R."/>
            <person name="Dorrestein P.C."/>
            <person name="Knight R."/>
            <person name="Pevzner P."/>
            <person name="Gerwick W.H."/>
            <person name="Gerwick L."/>
        </authorList>
    </citation>
    <scope>NUCLEOTIDE SEQUENCE</scope>
    <source>
        <strain evidence="2">SIO1C4</strain>
    </source>
</reference>
<evidence type="ECO:0000313" key="2">
    <source>
        <dbReference type="EMBL" id="NER32205.1"/>
    </source>
</evidence>
<organism evidence="2">
    <name type="scientific">Symploca sp. SIO1C4</name>
    <dbReference type="NCBI Taxonomy" id="2607765"/>
    <lineage>
        <taxon>Bacteria</taxon>
        <taxon>Bacillati</taxon>
        <taxon>Cyanobacteriota</taxon>
        <taxon>Cyanophyceae</taxon>
        <taxon>Coleofasciculales</taxon>
        <taxon>Coleofasciculaceae</taxon>
        <taxon>Symploca</taxon>
    </lineage>
</organism>
<comment type="caution">
    <text evidence="2">The sequence shown here is derived from an EMBL/GenBank/DDBJ whole genome shotgun (WGS) entry which is preliminary data.</text>
</comment>
<dbReference type="AlphaFoldDB" id="A0A6B3NMQ8"/>
<dbReference type="PANTHER" id="PTHR23150:SF19">
    <property type="entry name" value="FORMYLGLYCINE-GENERATING ENZYME"/>
    <property type="match status" value="1"/>
</dbReference>
<feature type="domain" description="Sulfatase-modifying factor enzyme-like" evidence="1">
    <location>
        <begin position="147"/>
        <end position="374"/>
    </location>
</feature>
<name>A0A6B3NMQ8_9CYAN</name>